<organism evidence="2 3">
    <name type="scientific">Saccharothrix coeruleofusca</name>
    <dbReference type="NCBI Taxonomy" id="33919"/>
    <lineage>
        <taxon>Bacteria</taxon>
        <taxon>Bacillati</taxon>
        <taxon>Actinomycetota</taxon>
        <taxon>Actinomycetes</taxon>
        <taxon>Pseudonocardiales</taxon>
        <taxon>Pseudonocardiaceae</taxon>
        <taxon>Saccharothrix</taxon>
    </lineage>
</organism>
<evidence type="ECO:0000256" key="1">
    <source>
        <dbReference type="SAM" id="MobiDB-lite"/>
    </source>
</evidence>
<dbReference type="AlphaFoldDB" id="A0A918ALQ4"/>
<protein>
    <recommendedName>
        <fullName evidence="4">Ricin-type beta-trefoil lectin protein</fullName>
    </recommendedName>
</protein>
<proteinExistence type="predicted"/>
<name>A0A918ALQ4_9PSEU</name>
<feature type="region of interest" description="Disordered" evidence="1">
    <location>
        <begin position="96"/>
        <end position="117"/>
    </location>
</feature>
<dbReference type="Proteomes" id="UP000639606">
    <property type="component" value="Unassembled WGS sequence"/>
</dbReference>
<accession>A0A918ALQ4</accession>
<dbReference type="InterPro" id="IPR035992">
    <property type="entry name" value="Ricin_B-like_lectins"/>
</dbReference>
<reference evidence="2" key="2">
    <citation type="submission" date="2020-09" db="EMBL/GenBank/DDBJ databases">
        <authorList>
            <person name="Sun Q."/>
            <person name="Ohkuma M."/>
        </authorList>
    </citation>
    <scope>NUCLEOTIDE SEQUENCE</scope>
    <source>
        <strain evidence="2">JCM 3313</strain>
    </source>
</reference>
<dbReference type="SUPFAM" id="SSF50370">
    <property type="entry name" value="Ricin B-like lectins"/>
    <property type="match status" value="1"/>
</dbReference>
<dbReference type="RefSeq" id="WP_189223787.1">
    <property type="nucleotide sequence ID" value="NZ_BMRG01000004.1"/>
</dbReference>
<dbReference type="CDD" id="cd00161">
    <property type="entry name" value="beta-trefoil_Ricin-like"/>
    <property type="match status" value="1"/>
</dbReference>
<feature type="compositionally biased region" description="Basic and acidic residues" evidence="1">
    <location>
        <begin position="101"/>
        <end position="116"/>
    </location>
</feature>
<dbReference type="Pfam" id="PF13560">
    <property type="entry name" value="HTH_31"/>
    <property type="match status" value="1"/>
</dbReference>
<reference evidence="2" key="1">
    <citation type="journal article" date="2014" name="Int. J. Syst. Evol. Microbiol.">
        <title>Complete genome sequence of Corynebacterium casei LMG S-19264T (=DSM 44701T), isolated from a smear-ripened cheese.</title>
        <authorList>
            <consortium name="US DOE Joint Genome Institute (JGI-PGF)"/>
            <person name="Walter F."/>
            <person name="Albersmeier A."/>
            <person name="Kalinowski J."/>
            <person name="Ruckert C."/>
        </authorList>
    </citation>
    <scope>NUCLEOTIDE SEQUENCE</scope>
    <source>
        <strain evidence="2">JCM 3313</strain>
    </source>
</reference>
<keyword evidence="3" id="KW-1185">Reference proteome</keyword>
<comment type="caution">
    <text evidence="2">The sequence shown here is derived from an EMBL/GenBank/DDBJ whole genome shotgun (WGS) entry which is preliminary data.</text>
</comment>
<evidence type="ECO:0000313" key="2">
    <source>
        <dbReference type="EMBL" id="GGP55216.1"/>
    </source>
</evidence>
<sequence>MKERHAEPPLPEEVTSAADYVAALKRLRVWSGLTYRQVEAKARARGEVLPASTTATMLGRRTLPREQLVVAFTRACGLGEEDVERWVAARRRLAMDPAEPEDPRPEPEPEPDDRPTGRRWLRWWPVAAAVSAAAVGAVAASAVLTGSELPEDGWYRLRPAHVADRDLCLGEGRERNQRTDRPLAVQRPCQGLVPDTYLESLGSGVYLIKWRSDQEGWGCLSVDDASLEDETLIAPRTCTGAAHERFLLEPVDTPVPGGFVLRPVHSGKCVGVLGGPADVDAGAEATQSSCSGKADQEFLLERVDR</sequence>
<dbReference type="Gene3D" id="2.80.10.50">
    <property type="match status" value="1"/>
</dbReference>
<evidence type="ECO:0008006" key="4">
    <source>
        <dbReference type="Google" id="ProtNLM"/>
    </source>
</evidence>
<gene>
    <name evidence="2" type="ORF">GCM10010185_29710</name>
</gene>
<evidence type="ECO:0000313" key="3">
    <source>
        <dbReference type="Proteomes" id="UP000639606"/>
    </source>
</evidence>
<dbReference type="EMBL" id="BMRG01000004">
    <property type="protein sequence ID" value="GGP55216.1"/>
    <property type="molecule type" value="Genomic_DNA"/>
</dbReference>